<accession>A0A8T0PRE1</accession>
<sequence>MAAEKLYIKEVTVAGQEMVKEHVDQVLLDPADTDVTFLMVRWEGKL</sequence>
<dbReference type="EMBL" id="CM029050">
    <property type="protein sequence ID" value="KAG2564917.1"/>
    <property type="molecule type" value="Genomic_DNA"/>
</dbReference>
<proteinExistence type="predicted"/>
<dbReference type="Proteomes" id="UP000823388">
    <property type="component" value="Chromosome 7N"/>
</dbReference>
<reference evidence="1" key="1">
    <citation type="submission" date="2020-05" db="EMBL/GenBank/DDBJ databases">
        <title>WGS assembly of Panicum virgatum.</title>
        <authorList>
            <person name="Lovell J.T."/>
            <person name="Jenkins J."/>
            <person name="Shu S."/>
            <person name="Juenger T.E."/>
            <person name="Schmutz J."/>
        </authorList>
    </citation>
    <scope>NUCLEOTIDE SEQUENCE</scope>
    <source>
        <strain evidence="1">AP13</strain>
    </source>
</reference>
<organism evidence="1 2">
    <name type="scientific">Panicum virgatum</name>
    <name type="common">Blackwell switchgrass</name>
    <dbReference type="NCBI Taxonomy" id="38727"/>
    <lineage>
        <taxon>Eukaryota</taxon>
        <taxon>Viridiplantae</taxon>
        <taxon>Streptophyta</taxon>
        <taxon>Embryophyta</taxon>
        <taxon>Tracheophyta</taxon>
        <taxon>Spermatophyta</taxon>
        <taxon>Magnoliopsida</taxon>
        <taxon>Liliopsida</taxon>
        <taxon>Poales</taxon>
        <taxon>Poaceae</taxon>
        <taxon>PACMAD clade</taxon>
        <taxon>Panicoideae</taxon>
        <taxon>Panicodae</taxon>
        <taxon>Paniceae</taxon>
        <taxon>Panicinae</taxon>
        <taxon>Panicum</taxon>
        <taxon>Panicum sect. Hiantes</taxon>
    </lineage>
</organism>
<evidence type="ECO:0000313" key="1">
    <source>
        <dbReference type="EMBL" id="KAG2564917.1"/>
    </source>
</evidence>
<comment type="caution">
    <text evidence="1">The sequence shown here is derived from an EMBL/GenBank/DDBJ whole genome shotgun (WGS) entry which is preliminary data.</text>
</comment>
<gene>
    <name evidence="1" type="ORF">PVAP13_7NG109501</name>
</gene>
<name>A0A8T0PRE1_PANVG</name>
<protein>
    <submittedName>
        <fullName evidence="1">Uncharacterized protein</fullName>
    </submittedName>
</protein>
<evidence type="ECO:0000313" key="2">
    <source>
        <dbReference type="Proteomes" id="UP000823388"/>
    </source>
</evidence>
<keyword evidence="2" id="KW-1185">Reference proteome</keyword>
<dbReference type="AlphaFoldDB" id="A0A8T0PRE1"/>